<reference evidence="3 4" key="1">
    <citation type="submission" date="2018-03" db="EMBL/GenBank/DDBJ databases">
        <authorList>
            <person name="Keele B.F."/>
        </authorList>
    </citation>
    <scope>NUCLEOTIDE SEQUENCE [LARGE SCALE GENOMIC DNA]</scope>
    <source>
        <strain evidence="3 4">IB-3</strain>
    </source>
</reference>
<feature type="domain" description="N-acetyltransferase" evidence="2">
    <location>
        <begin position="177"/>
        <end position="305"/>
    </location>
</feature>
<evidence type="ECO:0000256" key="1">
    <source>
        <dbReference type="SAM" id="MobiDB-lite"/>
    </source>
</evidence>
<protein>
    <recommendedName>
        <fullName evidence="2">N-acetyltransferase domain-containing protein</fullName>
    </recommendedName>
</protein>
<dbReference type="AlphaFoldDB" id="A0A2R7YTM9"/>
<name>A0A2R7YTM9_9ACTN</name>
<dbReference type="InterPro" id="IPR016181">
    <property type="entry name" value="Acyl_CoA_acyltransferase"/>
</dbReference>
<proteinExistence type="predicted"/>
<dbReference type="OrthoDB" id="9775595at2"/>
<dbReference type="Pfam" id="PF24553">
    <property type="entry name" value="Rv0428c_C"/>
    <property type="match status" value="1"/>
</dbReference>
<feature type="region of interest" description="Disordered" evidence="1">
    <location>
        <begin position="1"/>
        <end position="21"/>
    </location>
</feature>
<organism evidence="3 4">
    <name type="scientific">Nocardioides currus</name>
    <dbReference type="NCBI Taxonomy" id="2133958"/>
    <lineage>
        <taxon>Bacteria</taxon>
        <taxon>Bacillati</taxon>
        <taxon>Actinomycetota</taxon>
        <taxon>Actinomycetes</taxon>
        <taxon>Propionibacteriales</taxon>
        <taxon>Nocardioidaceae</taxon>
        <taxon>Nocardioides</taxon>
    </lineage>
</organism>
<sequence length="305" mass="32586">MSDAPEPHSVGSPTQQHRLGPHVVGQRIVVRHLLPDGRATDVLGTCLSWGADNLVVDRDGAGPVAIRVADVVTGKPVPPRASVRDRVSAREAEGHGLGVFEGMERVDLGDWVLRSCPARPGDRPRKRANSALAMGDAGVPLTLATNTVLRFYEDRGQTPMVQVKAASSYERWFRTTLDWRPVPGGDAHFQVAPVSRALRAAGRGADDLVLTESDTACVVETTDGSARGEAFLDGDWLGLHHLVVDPARRRQGLGTAVVADLLDWGASLGASTAWLHVETGNEAGLATYARLGFATHHTNRYLAPA</sequence>
<dbReference type="EMBL" id="PYXZ01000010">
    <property type="protein sequence ID" value="PUA79416.1"/>
    <property type="molecule type" value="Genomic_DNA"/>
</dbReference>
<dbReference type="SUPFAM" id="SSF55729">
    <property type="entry name" value="Acyl-CoA N-acyltransferases (Nat)"/>
    <property type="match status" value="1"/>
</dbReference>
<keyword evidence="4" id="KW-1185">Reference proteome</keyword>
<evidence type="ECO:0000313" key="4">
    <source>
        <dbReference type="Proteomes" id="UP000244867"/>
    </source>
</evidence>
<accession>A0A2R7YTM9</accession>
<dbReference type="InterPro" id="IPR000182">
    <property type="entry name" value="GNAT_dom"/>
</dbReference>
<dbReference type="RefSeq" id="WP_108345986.1">
    <property type="nucleotide sequence ID" value="NZ_PYXZ01000010.1"/>
</dbReference>
<gene>
    <name evidence="3" type="ORF">C7S10_18735</name>
</gene>
<dbReference type="PROSITE" id="PS51186">
    <property type="entry name" value="GNAT"/>
    <property type="match status" value="1"/>
</dbReference>
<dbReference type="GO" id="GO:0016747">
    <property type="term" value="F:acyltransferase activity, transferring groups other than amino-acyl groups"/>
    <property type="evidence" value="ECO:0007669"/>
    <property type="project" value="InterPro"/>
</dbReference>
<dbReference type="CDD" id="cd04301">
    <property type="entry name" value="NAT_SF"/>
    <property type="match status" value="1"/>
</dbReference>
<evidence type="ECO:0000313" key="3">
    <source>
        <dbReference type="EMBL" id="PUA79416.1"/>
    </source>
</evidence>
<comment type="caution">
    <text evidence="3">The sequence shown here is derived from an EMBL/GenBank/DDBJ whole genome shotgun (WGS) entry which is preliminary data.</text>
</comment>
<evidence type="ECO:0000259" key="2">
    <source>
        <dbReference type="PROSITE" id="PS51186"/>
    </source>
</evidence>
<dbReference type="Gene3D" id="3.40.630.30">
    <property type="match status" value="1"/>
</dbReference>
<dbReference type="Proteomes" id="UP000244867">
    <property type="component" value="Unassembled WGS sequence"/>
</dbReference>
<dbReference type="InterPro" id="IPR056935">
    <property type="entry name" value="Rv0428c-like_C"/>
</dbReference>